<evidence type="ECO:0000256" key="2">
    <source>
        <dbReference type="ARBA" id="ARBA00004496"/>
    </source>
</evidence>
<dbReference type="Pfam" id="PF02852">
    <property type="entry name" value="Pyr_redox_dim"/>
    <property type="match status" value="1"/>
</dbReference>
<dbReference type="PANTHER" id="PTHR22912:SF93">
    <property type="entry name" value="SOLUBLE PYRIDINE NUCLEOTIDE TRANSHYDROGENASE"/>
    <property type="match status" value="1"/>
</dbReference>
<keyword evidence="17" id="KW-1185">Reference proteome</keyword>
<feature type="binding site" evidence="13">
    <location>
        <begin position="183"/>
        <end position="190"/>
    </location>
    <ligand>
        <name>NAD(+)</name>
        <dbReference type="ChEBI" id="CHEBI:57540"/>
    </ligand>
</feature>
<dbReference type="SUPFAM" id="SSF55424">
    <property type="entry name" value="FAD/NAD-linked reductases, dimerisation (C-terminal) domain"/>
    <property type="match status" value="1"/>
</dbReference>
<dbReference type="Pfam" id="PF07992">
    <property type="entry name" value="Pyr_redox_2"/>
    <property type="match status" value="1"/>
</dbReference>
<dbReference type="EC" id="1.6.1.1" evidence="4"/>
<dbReference type="Proteomes" id="UP000526501">
    <property type="component" value="Unassembled WGS sequence"/>
</dbReference>
<evidence type="ECO:0000256" key="9">
    <source>
        <dbReference type="ARBA" id="ARBA00022857"/>
    </source>
</evidence>
<dbReference type="NCBIfam" id="NF003585">
    <property type="entry name" value="PRK05249.1"/>
    <property type="match status" value="1"/>
</dbReference>
<feature type="domain" description="Pyridine nucleotide-disulphide oxidoreductase dimerisation" evidence="14">
    <location>
        <begin position="345"/>
        <end position="453"/>
    </location>
</feature>
<dbReference type="InterPro" id="IPR023753">
    <property type="entry name" value="FAD/NAD-binding_dom"/>
</dbReference>
<dbReference type="Gene3D" id="3.50.50.60">
    <property type="entry name" value="FAD/NAD(P)-binding domain"/>
    <property type="match status" value="2"/>
</dbReference>
<evidence type="ECO:0000256" key="4">
    <source>
        <dbReference type="ARBA" id="ARBA00012772"/>
    </source>
</evidence>
<dbReference type="Gene3D" id="3.30.390.30">
    <property type="match status" value="1"/>
</dbReference>
<dbReference type="GO" id="GO:0004148">
    <property type="term" value="F:dihydrolipoyl dehydrogenase (NADH) activity"/>
    <property type="evidence" value="ECO:0007669"/>
    <property type="project" value="TreeGrafter"/>
</dbReference>
<evidence type="ECO:0000256" key="3">
    <source>
        <dbReference type="ARBA" id="ARBA00007532"/>
    </source>
</evidence>
<dbReference type="GO" id="GO:0005829">
    <property type="term" value="C:cytosol"/>
    <property type="evidence" value="ECO:0007669"/>
    <property type="project" value="TreeGrafter"/>
</dbReference>
<dbReference type="GO" id="GO:0050660">
    <property type="term" value="F:flavin adenine dinucleotide binding"/>
    <property type="evidence" value="ECO:0007669"/>
    <property type="project" value="TreeGrafter"/>
</dbReference>
<dbReference type="InterPro" id="IPR050151">
    <property type="entry name" value="Class-I_Pyr_Nuc-Dis_Oxidored"/>
</dbReference>
<dbReference type="PRINTS" id="PR00411">
    <property type="entry name" value="PNDRDTASEI"/>
</dbReference>
<gene>
    <name evidence="16" type="primary">sthA</name>
    <name evidence="16" type="ORF">H5P27_12255</name>
</gene>
<comment type="subcellular location">
    <subcellularLocation>
        <location evidence="2">Cytoplasm</location>
    </subcellularLocation>
</comment>
<evidence type="ECO:0000259" key="15">
    <source>
        <dbReference type="Pfam" id="PF07992"/>
    </source>
</evidence>
<keyword evidence="9" id="KW-0521">NADP</keyword>
<evidence type="ECO:0000313" key="17">
    <source>
        <dbReference type="Proteomes" id="UP000526501"/>
    </source>
</evidence>
<dbReference type="AlphaFoldDB" id="A0A7X1EAJ0"/>
<protein>
    <recommendedName>
        <fullName evidence="5">Soluble pyridine nucleotide transhydrogenase</fullName>
        <ecNumber evidence="4">1.6.1.1</ecNumber>
    </recommendedName>
    <alternativeName>
        <fullName evidence="12">NAD(P)(+) transhydrogenase [B-specific]</fullName>
    </alternativeName>
</protein>
<keyword evidence="6" id="KW-0963">Cytoplasm</keyword>
<dbReference type="GO" id="GO:0003957">
    <property type="term" value="F:NAD(P)+ transhydrogenase (Si-specific) activity"/>
    <property type="evidence" value="ECO:0007669"/>
    <property type="project" value="UniProtKB-EC"/>
</dbReference>
<evidence type="ECO:0000313" key="16">
    <source>
        <dbReference type="EMBL" id="MBC2606817.1"/>
    </source>
</evidence>
<dbReference type="GO" id="GO:0006103">
    <property type="term" value="P:2-oxoglutarate metabolic process"/>
    <property type="evidence" value="ECO:0007669"/>
    <property type="project" value="TreeGrafter"/>
</dbReference>
<keyword evidence="8 13" id="KW-0274">FAD</keyword>
<evidence type="ECO:0000256" key="10">
    <source>
        <dbReference type="ARBA" id="ARBA00023002"/>
    </source>
</evidence>
<feature type="binding site" evidence="13">
    <location>
        <position position="270"/>
    </location>
    <ligand>
        <name>NAD(+)</name>
        <dbReference type="ChEBI" id="CHEBI:57540"/>
    </ligand>
</feature>
<evidence type="ECO:0000256" key="5">
    <source>
        <dbReference type="ARBA" id="ARBA00016603"/>
    </source>
</evidence>
<sequence length="484" mass="52528">MTPDELFDIIVIGSGPGGQKAAEQATKSGLKVAIVERERAVGGTCVHLGTIPSKTLREAALTITTLKRNADVFDFKLKENMEVSTLMRRLDSVLQSYTNHISQQMDLTGGKVFLGRASFIDETTVLVTTVKGKRTVLQGKHIIVATGSRPRTPEEIPVDHEHILDSDSILSMIYLPRSLTVIGAGVIASEYASIFSLLGVKVTMIDKTPRPLMFMEPELTGKFLDNFTRYGGKYIGNVNAKSVEWNGLQVRTILDNGQELLSDKMLVAQGRLANTEPLNLSSTGVQLGSNGTIDVDENYQTSTPSIYAVGDVIGPPSLASVSMEQGRRAIKHIIGESSKESISLVPIGIYAVPELSSVGLSEEQAREQYGDNIIIGRASFDEVARGQIAGIKDGMLKMISDEQGEKILGVHIVAEGATDLIHVGEMAILNGNSIDVFLENILNFPTLGEAYRIAALNIATKRSQRQSKKLQPRIQKLIDEAELN</sequence>
<proteinExistence type="inferred from homology"/>
<dbReference type="SUPFAM" id="SSF51905">
    <property type="entry name" value="FAD/NAD(P)-binding domain"/>
    <property type="match status" value="1"/>
</dbReference>
<dbReference type="RefSeq" id="WP_185660688.1">
    <property type="nucleotide sequence ID" value="NZ_CAWPOO010000012.1"/>
</dbReference>
<accession>A0A7X1EAJ0</accession>
<feature type="binding site" evidence="13">
    <location>
        <position position="54"/>
    </location>
    <ligand>
        <name>FAD</name>
        <dbReference type="ChEBI" id="CHEBI:57692"/>
    </ligand>
</feature>
<reference evidence="16 17" key="1">
    <citation type="submission" date="2020-07" db="EMBL/GenBank/DDBJ databases">
        <authorList>
            <person name="Feng X."/>
        </authorList>
    </citation>
    <scope>NUCLEOTIDE SEQUENCE [LARGE SCALE GENOMIC DNA]</scope>
    <source>
        <strain evidence="16 17">JCM23202</strain>
    </source>
</reference>
<feature type="binding site" evidence="13">
    <location>
        <position position="311"/>
    </location>
    <ligand>
        <name>FAD</name>
        <dbReference type="ChEBI" id="CHEBI:57692"/>
    </ligand>
</feature>
<comment type="caution">
    <text evidence="16">The sequence shown here is derived from an EMBL/GenBank/DDBJ whole genome shotgun (WGS) entry which is preliminary data.</text>
</comment>
<organism evidence="16 17">
    <name type="scientific">Pelagicoccus albus</name>
    <dbReference type="NCBI Taxonomy" id="415222"/>
    <lineage>
        <taxon>Bacteria</taxon>
        <taxon>Pseudomonadati</taxon>
        <taxon>Verrucomicrobiota</taxon>
        <taxon>Opitutia</taxon>
        <taxon>Puniceicoccales</taxon>
        <taxon>Pelagicoccaceae</taxon>
        <taxon>Pelagicoccus</taxon>
    </lineage>
</organism>
<dbReference type="InterPro" id="IPR004099">
    <property type="entry name" value="Pyr_nucl-diS_OxRdtase_dimer"/>
</dbReference>
<evidence type="ECO:0000256" key="7">
    <source>
        <dbReference type="ARBA" id="ARBA00022630"/>
    </source>
</evidence>
<keyword evidence="13" id="KW-0547">Nucleotide-binding</keyword>
<comment type="cofactor">
    <cofactor evidence="13">
        <name>FAD</name>
        <dbReference type="ChEBI" id="CHEBI:57692"/>
    </cofactor>
    <text evidence="13">Binds 1 FAD per subunit.</text>
</comment>
<dbReference type="InterPro" id="IPR036188">
    <property type="entry name" value="FAD/NAD-bd_sf"/>
</dbReference>
<keyword evidence="11 13" id="KW-0520">NAD</keyword>
<evidence type="ECO:0000256" key="6">
    <source>
        <dbReference type="ARBA" id="ARBA00022490"/>
    </source>
</evidence>
<comment type="similarity">
    <text evidence="3">Belongs to the class-I pyridine nucleotide-disulfide oxidoreductase family.</text>
</comment>
<feature type="binding site" evidence="13">
    <location>
        <begin position="146"/>
        <end position="148"/>
    </location>
    <ligand>
        <name>FAD</name>
        <dbReference type="ChEBI" id="CHEBI:57692"/>
    </ligand>
</feature>
<dbReference type="PIRSF" id="PIRSF000350">
    <property type="entry name" value="Mercury_reductase_MerA"/>
    <property type="match status" value="1"/>
</dbReference>
<keyword evidence="7" id="KW-0285">Flavoprotein</keyword>
<evidence type="ECO:0000256" key="13">
    <source>
        <dbReference type="PIRSR" id="PIRSR000350-3"/>
    </source>
</evidence>
<evidence type="ECO:0000259" key="14">
    <source>
        <dbReference type="Pfam" id="PF02852"/>
    </source>
</evidence>
<dbReference type="EMBL" id="JACHVC010000012">
    <property type="protein sequence ID" value="MBC2606817.1"/>
    <property type="molecule type" value="Genomic_DNA"/>
</dbReference>
<dbReference type="InterPro" id="IPR001100">
    <property type="entry name" value="Pyr_nuc-diS_OxRdtase"/>
</dbReference>
<dbReference type="PRINTS" id="PR00368">
    <property type="entry name" value="FADPNR"/>
</dbReference>
<name>A0A7X1EAJ0_9BACT</name>
<evidence type="ECO:0000256" key="12">
    <source>
        <dbReference type="ARBA" id="ARBA00031183"/>
    </source>
</evidence>
<evidence type="ECO:0000256" key="8">
    <source>
        <dbReference type="ARBA" id="ARBA00022827"/>
    </source>
</evidence>
<keyword evidence="10 16" id="KW-0560">Oxidoreductase</keyword>
<dbReference type="FunFam" id="3.30.390.30:FF:000001">
    <property type="entry name" value="Dihydrolipoyl dehydrogenase"/>
    <property type="match status" value="1"/>
</dbReference>
<dbReference type="InterPro" id="IPR016156">
    <property type="entry name" value="FAD/NAD-linked_Rdtase_dimer_sf"/>
</dbReference>
<dbReference type="PANTHER" id="PTHR22912">
    <property type="entry name" value="DISULFIDE OXIDOREDUCTASE"/>
    <property type="match status" value="1"/>
</dbReference>
<feature type="domain" description="FAD/NAD(P)-binding" evidence="15">
    <location>
        <begin position="7"/>
        <end position="326"/>
    </location>
</feature>
<evidence type="ECO:0000256" key="11">
    <source>
        <dbReference type="ARBA" id="ARBA00023027"/>
    </source>
</evidence>
<evidence type="ECO:0000256" key="1">
    <source>
        <dbReference type="ARBA" id="ARBA00002842"/>
    </source>
</evidence>
<comment type="function">
    <text evidence="1">Conversion of NADPH, generated by peripheral catabolic pathways, to NADH, which can enter the respiratory chain for energy generation.</text>
</comment>